<feature type="signal peptide" evidence="1">
    <location>
        <begin position="1"/>
        <end position="17"/>
    </location>
</feature>
<gene>
    <name evidence="2" type="ORF">Sjap_011336</name>
</gene>
<keyword evidence="1" id="KW-0732">Signal</keyword>
<dbReference type="AlphaFoldDB" id="A0AAP0JBG9"/>
<evidence type="ECO:0008006" key="4">
    <source>
        <dbReference type="Google" id="ProtNLM"/>
    </source>
</evidence>
<comment type="caution">
    <text evidence="2">The sequence shown here is derived from an EMBL/GenBank/DDBJ whole genome shotgun (WGS) entry which is preliminary data.</text>
</comment>
<reference evidence="2 3" key="1">
    <citation type="submission" date="2024-01" db="EMBL/GenBank/DDBJ databases">
        <title>Genome assemblies of Stephania.</title>
        <authorList>
            <person name="Yang L."/>
        </authorList>
    </citation>
    <scope>NUCLEOTIDE SEQUENCE [LARGE SCALE GENOMIC DNA]</scope>
    <source>
        <strain evidence="2">QJT</strain>
        <tissue evidence="2">Leaf</tissue>
    </source>
</reference>
<name>A0AAP0JBG9_9MAGN</name>
<evidence type="ECO:0000313" key="2">
    <source>
        <dbReference type="EMBL" id="KAK9130849.1"/>
    </source>
</evidence>
<protein>
    <recommendedName>
        <fullName evidence="4">Secreted peptide</fullName>
    </recommendedName>
</protein>
<keyword evidence="3" id="KW-1185">Reference proteome</keyword>
<proteinExistence type="predicted"/>
<dbReference type="Proteomes" id="UP001417504">
    <property type="component" value="Unassembled WGS sequence"/>
</dbReference>
<organism evidence="2 3">
    <name type="scientific">Stephania japonica</name>
    <dbReference type="NCBI Taxonomy" id="461633"/>
    <lineage>
        <taxon>Eukaryota</taxon>
        <taxon>Viridiplantae</taxon>
        <taxon>Streptophyta</taxon>
        <taxon>Embryophyta</taxon>
        <taxon>Tracheophyta</taxon>
        <taxon>Spermatophyta</taxon>
        <taxon>Magnoliopsida</taxon>
        <taxon>Ranunculales</taxon>
        <taxon>Menispermaceae</taxon>
        <taxon>Menispermoideae</taxon>
        <taxon>Cissampelideae</taxon>
        <taxon>Stephania</taxon>
    </lineage>
</organism>
<accession>A0AAP0JBG9</accession>
<evidence type="ECO:0000313" key="3">
    <source>
        <dbReference type="Proteomes" id="UP001417504"/>
    </source>
</evidence>
<feature type="chain" id="PRO_5042890580" description="Secreted peptide" evidence="1">
    <location>
        <begin position="18"/>
        <end position="77"/>
    </location>
</feature>
<evidence type="ECO:0000256" key="1">
    <source>
        <dbReference type="SAM" id="SignalP"/>
    </source>
</evidence>
<sequence length="77" mass="8290">MITSTLLSLCLCLSATAVLLLAVAIVRPWRASSSSVSLPLLEVQLVVVEEHRVPPQLVVPLLALRSTTVSRHCLCSK</sequence>
<dbReference type="EMBL" id="JBBNAE010000004">
    <property type="protein sequence ID" value="KAK9130849.1"/>
    <property type="molecule type" value="Genomic_DNA"/>
</dbReference>